<proteinExistence type="predicted"/>
<evidence type="ECO:0000313" key="1">
    <source>
        <dbReference type="EMBL" id="EAQ79338.1"/>
    </source>
</evidence>
<dbReference type="HOGENOM" id="CLU_2803879_0_0_0"/>
<accession>A3ZVJ2</accession>
<reference evidence="1 2" key="1">
    <citation type="submission" date="2006-02" db="EMBL/GenBank/DDBJ databases">
        <authorList>
            <person name="Amann R."/>
            <person name="Ferriera S."/>
            <person name="Johnson J."/>
            <person name="Kravitz S."/>
            <person name="Halpern A."/>
            <person name="Remington K."/>
            <person name="Beeson K."/>
            <person name="Tran B."/>
            <person name="Rogers Y.-H."/>
            <person name="Friedman R."/>
            <person name="Venter J.C."/>
        </authorList>
    </citation>
    <scope>NUCLEOTIDE SEQUENCE [LARGE SCALE GENOMIC DNA]</scope>
    <source>
        <strain evidence="1 2">DSM 3645</strain>
    </source>
</reference>
<dbReference type="Proteomes" id="UP000004358">
    <property type="component" value="Unassembled WGS sequence"/>
</dbReference>
<gene>
    <name evidence="1" type="ORF">DSM3645_02643</name>
</gene>
<dbReference type="STRING" id="314230.DSM3645_02643"/>
<dbReference type="EMBL" id="AANZ01000014">
    <property type="protein sequence ID" value="EAQ79338.1"/>
    <property type="molecule type" value="Genomic_DNA"/>
</dbReference>
<sequence>MMIFFVLLQVFGERIRSQLSHLQVAHACEFGQRGAQAIRLRFVRRILDPPRRSVRHGLLNRVAKLLG</sequence>
<evidence type="ECO:0000313" key="2">
    <source>
        <dbReference type="Proteomes" id="UP000004358"/>
    </source>
</evidence>
<comment type="caution">
    <text evidence="1">The sequence shown here is derived from an EMBL/GenBank/DDBJ whole genome shotgun (WGS) entry which is preliminary data.</text>
</comment>
<dbReference type="AlphaFoldDB" id="A3ZVJ2"/>
<protein>
    <submittedName>
        <fullName evidence="1">Uncharacterized protein</fullName>
    </submittedName>
</protein>
<name>A3ZVJ2_9BACT</name>
<organism evidence="1 2">
    <name type="scientific">Blastopirellula marina DSM 3645</name>
    <dbReference type="NCBI Taxonomy" id="314230"/>
    <lineage>
        <taxon>Bacteria</taxon>
        <taxon>Pseudomonadati</taxon>
        <taxon>Planctomycetota</taxon>
        <taxon>Planctomycetia</taxon>
        <taxon>Pirellulales</taxon>
        <taxon>Pirellulaceae</taxon>
        <taxon>Blastopirellula</taxon>
    </lineage>
</organism>